<dbReference type="EMBL" id="CP041372">
    <property type="protein sequence ID" value="QKS72923.1"/>
    <property type="molecule type" value="Genomic_DNA"/>
</dbReference>
<sequence>MTKRLLLLAPIVVITLLFVGQGLWTALSQSLVTDGSAPVLSNYEALLSRNEFWSSFRVSVYVAFTSTAISLVLGTLLTRAMFRLFKGSDQQWRLLAWFPMLIPHFVAAYIIVLFFAPSGYLSSVTASIGWIDSIASFPVIVNDPLYIGVILTYVWKEIPFVVLMLLPVYQEIDWRMEEANATLGGGAWQTFRHVELPYVGPVSAEVFLILFVFILGAFEVPALLGVTFPSMLPILAYEWFYQAAWTNRPLAQAMLILLSVMSLLAAWLLFSLSRRKWMKGGQAYE</sequence>
<dbReference type="GO" id="GO:0055085">
    <property type="term" value="P:transmembrane transport"/>
    <property type="evidence" value="ECO:0007669"/>
    <property type="project" value="InterPro"/>
</dbReference>
<evidence type="ECO:0000256" key="4">
    <source>
        <dbReference type="ARBA" id="ARBA00022989"/>
    </source>
</evidence>
<keyword evidence="2 6" id="KW-0813">Transport</keyword>
<evidence type="ECO:0000313" key="9">
    <source>
        <dbReference type="Proteomes" id="UP000318138"/>
    </source>
</evidence>
<dbReference type="RefSeq" id="WP_176010890.1">
    <property type="nucleotide sequence ID" value="NZ_CP041372.2"/>
</dbReference>
<feature type="transmembrane region" description="Helical" evidence="6">
    <location>
        <begin position="58"/>
        <end position="82"/>
    </location>
</feature>
<dbReference type="PROSITE" id="PS50928">
    <property type="entry name" value="ABC_TM1"/>
    <property type="match status" value="1"/>
</dbReference>
<dbReference type="Gene3D" id="1.10.3720.10">
    <property type="entry name" value="MetI-like"/>
    <property type="match status" value="1"/>
</dbReference>
<feature type="transmembrane region" description="Helical" evidence="6">
    <location>
        <begin position="145"/>
        <end position="166"/>
    </location>
</feature>
<organism evidence="8 9">
    <name type="scientific">Paenalkalicoccus suaedae</name>
    <dbReference type="NCBI Taxonomy" id="2592382"/>
    <lineage>
        <taxon>Bacteria</taxon>
        <taxon>Bacillati</taxon>
        <taxon>Bacillota</taxon>
        <taxon>Bacilli</taxon>
        <taxon>Bacillales</taxon>
        <taxon>Bacillaceae</taxon>
        <taxon>Paenalkalicoccus</taxon>
    </lineage>
</organism>
<evidence type="ECO:0000256" key="1">
    <source>
        <dbReference type="ARBA" id="ARBA00004141"/>
    </source>
</evidence>
<dbReference type="InterPro" id="IPR035906">
    <property type="entry name" value="MetI-like_sf"/>
</dbReference>
<feature type="domain" description="ABC transmembrane type-1" evidence="7">
    <location>
        <begin position="56"/>
        <end position="269"/>
    </location>
</feature>
<feature type="transmembrane region" description="Helical" evidence="6">
    <location>
        <begin position="250"/>
        <end position="270"/>
    </location>
</feature>
<evidence type="ECO:0000256" key="3">
    <source>
        <dbReference type="ARBA" id="ARBA00022692"/>
    </source>
</evidence>
<dbReference type="PANTHER" id="PTHR43759">
    <property type="entry name" value="TREHALOSE TRANSPORT SYSTEM PERMEASE PROTEIN SUGA"/>
    <property type="match status" value="1"/>
</dbReference>
<comment type="subcellular location">
    <subcellularLocation>
        <location evidence="6">Cell membrane</location>
        <topology evidence="6">Multi-pass membrane protein</topology>
    </subcellularLocation>
    <subcellularLocation>
        <location evidence="1">Membrane</location>
        <topology evidence="1">Multi-pass membrane protein</topology>
    </subcellularLocation>
</comment>
<feature type="transmembrane region" description="Helical" evidence="6">
    <location>
        <begin position="94"/>
        <end position="116"/>
    </location>
</feature>
<dbReference type="InterPro" id="IPR052730">
    <property type="entry name" value="Sugar_ABC_transporter"/>
</dbReference>
<dbReference type="GO" id="GO:0005886">
    <property type="term" value="C:plasma membrane"/>
    <property type="evidence" value="ECO:0007669"/>
    <property type="project" value="UniProtKB-SubCell"/>
</dbReference>
<evidence type="ECO:0000256" key="5">
    <source>
        <dbReference type="ARBA" id="ARBA00023136"/>
    </source>
</evidence>
<evidence type="ECO:0000256" key="6">
    <source>
        <dbReference type="RuleBase" id="RU363032"/>
    </source>
</evidence>
<evidence type="ECO:0000256" key="2">
    <source>
        <dbReference type="ARBA" id="ARBA00022448"/>
    </source>
</evidence>
<dbReference type="Pfam" id="PF00528">
    <property type="entry name" value="BPD_transp_1"/>
    <property type="match status" value="1"/>
</dbReference>
<dbReference type="Proteomes" id="UP000318138">
    <property type="component" value="Chromosome"/>
</dbReference>
<keyword evidence="5 6" id="KW-0472">Membrane</keyword>
<gene>
    <name evidence="8" type="ORF">FLK61_40705</name>
</gene>
<dbReference type="KEGG" id="psua:FLK61_40705"/>
<comment type="similarity">
    <text evidence="6">Belongs to the binding-protein-dependent transport system permease family.</text>
</comment>
<name>A0A859FHT9_9BACI</name>
<keyword evidence="9" id="KW-1185">Reference proteome</keyword>
<dbReference type="InterPro" id="IPR000515">
    <property type="entry name" value="MetI-like"/>
</dbReference>
<reference evidence="9" key="1">
    <citation type="submission" date="2019-07" db="EMBL/GenBank/DDBJ databases">
        <title>Bacillus alkalisoli sp. nov. isolated from saline soil.</title>
        <authorList>
            <person name="Sun J.-Q."/>
            <person name="Xu L."/>
        </authorList>
    </citation>
    <scope>NUCLEOTIDE SEQUENCE [LARGE SCALE GENOMIC DNA]</scope>
    <source>
        <strain evidence="9">M4U3P1</strain>
    </source>
</reference>
<evidence type="ECO:0000259" key="7">
    <source>
        <dbReference type="PROSITE" id="PS50928"/>
    </source>
</evidence>
<dbReference type="PANTHER" id="PTHR43759:SF1">
    <property type="entry name" value="GLUCOSE IMPORT SYSTEM PERMEASE PROTEIN GLCT"/>
    <property type="match status" value="1"/>
</dbReference>
<keyword evidence="3 6" id="KW-0812">Transmembrane</keyword>
<proteinExistence type="inferred from homology"/>
<dbReference type="CDD" id="cd06261">
    <property type="entry name" value="TM_PBP2"/>
    <property type="match status" value="1"/>
</dbReference>
<dbReference type="AlphaFoldDB" id="A0A859FHT9"/>
<protein>
    <submittedName>
        <fullName evidence="8">Sugar ABC transporter permease</fullName>
    </submittedName>
</protein>
<accession>A0A859FHT9</accession>
<evidence type="ECO:0000313" key="8">
    <source>
        <dbReference type="EMBL" id="QKS72923.1"/>
    </source>
</evidence>
<keyword evidence="4 6" id="KW-1133">Transmembrane helix</keyword>
<dbReference type="SUPFAM" id="SSF161098">
    <property type="entry name" value="MetI-like"/>
    <property type="match status" value="1"/>
</dbReference>
<feature type="transmembrane region" description="Helical" evidence="6">
    <location>
        <begin position="206"/>
        <end position="230"/>
    </location>
</feature>